<name>A0A3M9XIZ7_9HYPH</name>
<proteinExistence type="predicted"/>
<dbReference type="RefSeq" id="WP_123167280.1">
    <property type="nucleotide sequence ID" value="NZ_QKOD01000001.1"/>
</dbReference>
<evidence type="ECO:0000313" key="1">
    <source>
        <dbReference type="EMBL" id="RNJ47338.1"/>
    </source>
</evidence>
<evidence type="ECO:0000313" key="2">
    <source>
        <dbReference type="Proteomes" id="UP000275436"/>
    </source>
</evidence>
<protein>
    <submittedName>
        <fullName evidence="1">Uncharacterized protein</fullName>
    </submittedName>
</protein>
<organism evidence="1 2">
    <name type="scientific">Mesorhizobium japonicum</name>
    <dbReference type="NCBI Taxonomy" id="2066070"/>
    <lineage>
        <taxon>Bacteria</taxon>
        <taxon>Pseudomonadati</taxon>
        <taxon>Pseudomonadota</taxon>
        <taxon>Alphaproteobacteria</taxon>
        <taxon>Hyphomicrobiales</taxon>
        <taxon>Phyllobacteriaceae</taxon>
        <taxon>Mesorhizobium</taxon>
    </lineage>
</organism>
<gene>
    <name evidence="1" type="ORF">DNR46_05840</name>
</gene>
<dbReference type="AlphaFoldDB" id="A0A3M9XIZ7"/>
<reference evidence="1 2" key="1">
    <citation type="journal article" date="2018" name="Mol. Plant Microbe Interact.">
        <title>Taxonomically Different Co-Microsymbionts of a Relict Legume, Oxytropis popoviana, Have Complementary Sets of Symbiotic Genes and Together Increase the Efficiency of Plant Nodulation.</title>
        <authorList>
            <person name="Safronova V."/>
            <person name="Belimov A."/>
            <person name="Sazanova A."/>
            <person name="Chirak E."/>
            <person name="Verkhozina A."/>
            <person name="Kuznetsova I."/>
            <person name="Andronov E."/>
            <person name="Puhalsky J."/>
            <person name="Tikhonovich I."/>
        </authorList>
    </citation>
    <scope>NUCLEOTIDE SEQUENCE [LARGE SCALE GENOMIC DNA]</scope>
    <source>
        <strain evidence="1 2">Opo-235</strain>
    </source>
</reference>
<dbReference type="Proteomes" id="UP000275436">
    <property type="component" value="Unassembled WGS sequence"/>
</dbReference>
<accession>A0A3M9XIZ7</accession>
<sequence>MYSEGFRSGGKNEAALMSAEHVSVFAIEFDDRRHALADDISADFVAHGMVDAVTGARRTSRRWR</sequence>
<dbReference type="EMBL" id="QKOD01000001">
    <property type="protein sequence ID" value="RNJ47338.1"/>
    <property type="molecule type" value="Genomic_DNA"/>
</dbReference>
<comment type="caution">
    <text evidence="1">The sequence shown here is derived from an EMBL/GenBank/DDBJ whole genome shotgun (WGS) entry which is preliminary data.</text>
</comment>